<dbReference type="AlphaFoldDB" id="A0A8H3M8P6"/>
<dbReference type="Proteomes" id="UP000615446">
    <property type="component" value="Unassembled WGS sequence"/>
</dbReference>
<evidence type="ECO:0000313" key="1">
    <source>
        <dbReference type="EMBL" id="GES99885.1"/>
    </source>
</evidence>
<organism evidence="1 2">
    <name type="scientific">Rhizophagus clarus</name>
    <dbReference type="NCBI Taxonomy" id="94130"/>
    <lineage>
        <taxon>Eukaryota</taxon>
        <taxon>Fungi</taxon>
        <taxon>Fungi incertae sedis</taxon>
        <taxon>Mucoromycota</taxon>
        <taxon>Glomeromycotina</taxon>
        <taxon>Glomeromycetes</taxon>
        <taxon>Glomerales</taxon>
        <taxon>Glomeraceae</taxon>
        <taxon>Rhizophagus</taxon>
    </lineage>
</organism>
<accession>A0A8H3M8P6</accession>
<keyword evidence="1" id="KW-0418">Kinase</keyword>
<dbReference type="SUPFAM" id="SSF81901">
    <property type="entry name" value="HCP-like"/>
    <property type="match status" value="1"/>
</dbReference>
<evidence type="ECO:0000313" key="2">
    <source>
        <dbReference type="Proteomes" id="UP000615446"/>
    </source>
</evidence>
<dbReference type="InterPro" id="IPR006597">
    <property type="entry name" value="Sel1-like"/>
</dbReference>
<dbReference type="Pfam" id="PF08238">
    <property type="entry name" value="Sel1"/>
    <property type="match status" value="2"/>
</dbReference>
<dbReference type="OrthoDB" id="2384430at2759"/>
<comment type="caution">
    <text evidence="1">The sequence shown here is derived from an EMBL/GenBank/DDBJ whole genome shotgun (WGS) entry which is preliminary data.</text>
</comment>
<dbReference type="Gene3D" id="1.25.40.10">
    <property type="entry name" value="Tetratricopeptide repeat domain"/>
    <property type="match status" value="1"/>
</dbReference>
<reference evidence="1" key="1">
    <citation type="submission" date="2019-10" db="EMBL/GenBank/DDBJ databases">
        <title>Conservation and host-specific expression of non-tandemly repeated heterogenous ribosome RNA gene in arbuscular mycorrhizal fungi.</title>
        <authorList>
            <person name="Maeda T."/>
            <person name="Kobayashi Y."/>
            <person name="Nakagawa T."/>
            <person name="Ezawa T."/>
            <person name="Yamaguchi K."/>
            <person name="Bino T."/>
            <person name="Nishimoto Y."/>
            <person name="Shigenobu S."/>
            <person name="Kawaguchi M."/>
        </authorList>
    </citation>
    <scope>NUCLEOTIDE SEQUENCE</scope>
    <source>
        <strain evidence="1">HR1</strain>
    </source>
</reference>
<dbReference type="GO" id="GO:0016301">
    <property type="term" value="F:kinase activity"/>
    <property type="evidence" value="ECO:0007669"/>
    <property type="project" value="UniProtKB-KW"/>
</dbReference>
<proteinExistence type="predicted"/>
<name>A0A8H3M8P6_9GLOM</name>
<keyword evidence="1" id="KW-0808">Transferase</keyword>
<sequence length="196" mass="22697">MWVPNTNEWVNWIEEAKNSEQYIAILTISRTVKEIVHELKLQREIQFHDNIINFYGITKFESDIIRSSHDKQNINSTNVNISSIGNSYYGKLTQIIQNFDIINTTEIVSTTTSEQTINKSILREENLDASEQGVGLCYEFGWNNDIRYCYYNGIGTNVNKQKAIELYQKAAYLGDMYAQFNPLIYEKGDGIKKDIL</sequence>
<protein>
    <submittedName>
        <fullName evidence="1">Kinase-like domain-containing protein</fullName>
    </submittedName>
</protein>
<dbReference type="EMBL" id="BLAL01000285">
    <property type="protein sequence ID" value="GES99885.1"/>
    <property type="molecule type" value="Genomic_DNA"/>
</dbReference>
<gene>
    <name evidence="1" type="ORF">RCL2_002636500</name>
</gene>
<dbReference type="InterPro" id="IPR011990">
    <property type="entry name" value="TPR-like_helical_dom_sf"/>
</dbReference>